<dbReference type="EMBL" id="BJLP01000003">
    <property type="protein sequence ID" value="GEA79874.1"/>
    <property type="molecule type" value="Genomic_DNA"/>
</dbReference>
<dbReference type="InterPro" id="IPR025438">
    <property type="entry name" value="DUF4180"/>
</dbReference>
<comment type="caution">
    <text evidence="2">The sequence shown here is derived from an EMBL/GenBank/DDBJ whole genome shotgun (WGS) entry which is preliminary data.</text>
</comment>
<protein>
    <recommendedName>
        <fullName evidence="1">DUF4180 domain-containing protein</fullName>
    </recommendedName>
</protein>
<reference evidence="2 3" key="1">
    <citation type="submission" date="2019-06" db="EMBL/GenBank/DDBJ databases">
        <title>Whole genome shotgun sequence of Cellulomonas uda NBRC 3747.</title>
        <authorList>
            <person name="Hosoyama A."/>
            <person name="Uohara A."/>
            <person name="Ohji S."/>
            <person name="Ichikawa N."/>
        </authorList>
    </citation>
    <scope>NUCLEOTIDE SEQUENCE [LARGE SCALE GENOMIC DNA]</scope>
    <source>
        <strain evidence="2 3">NBRC 3747</strain>
    </source>
</reference>
<feature type="domain" description="DUF4180" evidence="1">
    <location>
        <begin position="23"/>
        <end position="131"/>
    </location>
</feature>
<dbReference type="Pfam" id="PF13788">
    <property type="entry name" value="DUF4180"/>
    <property type="match status" value="1"/>
</dbReference>
<gene>
    <name evidence="2" type="ORF">CUD01_03180</name>
</gene>
<dbReference type="AlphaFoldDB" id="A0A4Y3K919"/>
<evidence type="ECO:0000313" key="2">
    <source>
        <dbReference type="EMBL" id="GEA79874.1"/>
    </source>
</evidence>
<proteinExistence type="predicted"/>
<name>A0A4Y3K919_CELUD</name>
<evidence type="ECO:0000313" key="3">
    <source>
        <dbReference type="Proteomes" id="UP000315842"/>
    </source>
</evidence>
<dbReference type="Proteomes" id="UP000315842">
    <property type="component" value="Unassembled WGS sequence"/>
</dbReference>
<sequence>MTDVAGTGSTGYGDAMQVRVIGDRRVLMLPAEGPAIGAAQATDLVGDAWGFDASVVAVPAQRLDPDFFRLSTRVAGEIAQKLVNYHLHLVVVGDVSGHVASSEALAGYVHESNRGRHVWFVADDDELKQRLVG</sequence>
<accession>A0A4Y3K919</accession>
<organism evidence="2 3">
    <name type="scientific">Cellulomonas uda</name>
    <dbReference type="NCBI Taxonomy" id="1714"/>
    <lineage>
        <taxon>Bacteria</taxon>
        <taxon>Bacillati</taxon>
        <taxon>Actinomycetota</taxon>
        <taxon>Actinomycetes</taxon>
        <taxon>Micrococcales</taxon>
        <taxon>Cellulomonadaceae</taxon>
        <taxon>Cellulomonas</taxon>
    </lineage>
</organism>
<keyword evidence="3" id="KW-1185">Reference proteome</keyword>
<evidence type="ECO:0000259" key="1">
    <source>
        <dbReference type="Pfam" id="PF13788"/>
    </source>
</evidence>